<evidence type="ECO:0000256" key="2">
    <source>
        <dbReference type="SAM" id="SignalP"/>
    </source>
</evidence>
<organism evidence="4">
    <name type="scientific">Kwoniella pini CBS 10737</name>
    <dbReference type="NCBI Taxonomy" id="1296096"/>
    <lineage>
        <taxon>Eukaryota</taxon>
        <taxon>Fungi</taxon>
        <taxon>Dikarya</taxon>
        <taxon>Basidiomycota</taxon>
        <taxon>Agaricomycotina</taxon>
        <taxon>Tremellomycetes</taxon>
        <taxon>Tremellales</taxon>
        <taxon>Cryptococcaceae</taxon>
        <taxon>Kwoniella</taxon>
    </lineage>
</organism>
<accession>A0A1B9I803</accession>
<dbReference type="Pfam" id="PF00648">
    <property type="entry name" value="Peptidase_C2"/>
    <property type="match status" value="1"/>
</dbReference>
<dbReference type="GeneID" id="30170708"/>
<dbReference type="GO" id="GO:0004198">
    <property type="term" value="F:calcium-dependent cysteine-type endopeptidase activity"/>
    <property type="evidence" value="ECO:0007669"/>
    <property type="project" value="InterPro"/>
</dbReference>
<feature type="chain" id="PRO_5008628410" description="Calpain catalytic domain-containing protein" evidence="2">
    <location>
        <begin position="25"/>
        <end position="276"/>
    </location>
</feature>
<evidence type="ECO:0000313" key="5">
    <source>
        <dbReference type="EMBL" id="WWC70848.1"/>
    </source>
</evidence>
<reference evidence="5" key="2">
    <citation type="submission" date="2013-07" db="EMBL/GenBank/DDBJ databases">
        <authorList>
            <consortium name="The Broad Institute Genome Sequencing Platform"/>
            <person name="Cuomo C."/>
            <person name="Litvintseva A."/>
            <person name="Chen Y."/>
            <person name="Heitman J."/>
            <person name="Sun S."/>
            <person name="Springer D."/>
            <person name="Dromer F."/>
            <person name="Young S.K."/>
            <person name="Zeng Q."/>
            <person name="Gargeya S."/>
            <person name="Fitzgerald M."/>
            <person name="Abouelleil A."/>
            <person name="Alvarado L."/>
            <person name="Berlin A.M."/>
            <person name="Chapman S.B."/>
            <person name="Dewar J."/>
            <person name="Goldberg J."/>
            <person name="Griggs A."/>
            <person name="Gujja S."/>
            <person name="Hansen M."/>
            <person name="Howarth C."/>
            <person name="Imamovic A."/>
            <person name="Larimer J."/>
            <person name="McCowan C."/>
            <person name="Murphy C."/>
            <person name="Pearson M."/>
            <person name="Priest M."/>
            <person name="Roberts A."/>
            <person name="Saif S."/>
            <person name="Shea T."/>
            <person name="Sykes S."/>
            <person name="Wortman J."/>
            <person name="Nusbaum C."/>
            <person name="Birren B."/>
        </authorList>
    </citation>
    <scope>NUCLEOTIDE SEQUENCE</scope>
    <source>
        <strain evidence="5">CBS 10737</strain>
    </source>
</reference>
<reference evidence="4" key="3">
    <citation type="submission" date="2016-07" db="EMBL/GenBank/DDBJ databases">
        <title>Evolution of pathogenesis and genome organization in the Tremellales.</title>
        <authorList>
            <person name="Cuomo C."/>
            <person name="Litvintseva A."/>
            <person name="Heitman J."/>
            <person name="Chen Y."/>
            <person name="Sun S."/>
            <person name="Springer D."/>
            <person name="Dromer F."/>
            <person name="Young S."/>
            <person name="Zeng Q."/>
            <person name="Chapman S."/>
            <person name="Gujja S."/>
            <person name="Saif S."/>
            <person name="Birren B."/>
        </authorList>
    </citation>
    <scope>NUCLEOTIDE SEQUENCE</scope>
    <source>
        <strain evidence="4">CBS 10737</strain>
    </source>
</reference>
<dbReference type="InterPro" id="IPR001300">
    <property type="entry name" value="Peptidase_C2_calpain_cat"/>
</dbReference>
<gene>
    <name evidence="4" type="ORF">I206_02339</name>
    <name evidence="5" type="ORF">I206_104800</name>
</gene>
<keyword evidence="6" id="KW-1185">Reference proteome</keyword>
<evidence type="ECO:0000259" key="3">
    <source>
        <dbReference type="PROSITE" id="PS50203"/>
    </source>
</evidence>
<evidence type="ECO:0000313" key="4">
    <source>
        <dbReference type="EMBL" id="OCF51624.1"/>
    </source>
</evidence>
<protein>
    <recommendedName>
        <fullName evidence="3">Calpain catalytic domain-containing protein</fullName>
    </recommendedName>
</protein>
<dbReference type="PROSITE" id="PS50203">
    <property type="entry name" value="CALPAIN_CAT"/>
    <property type="match status" value="1"/>
</dbReference>
<feature type="domain" description="Calpain catalytic" evidence="3">
    <location>
        <begin position="54"/>
        <end position="199"/>
    </location>
</feature>
<keyword evidence="2" id="KW-0732">Signal</keyword>
<dbReference type="EMBL" id="KV700115">
    <property type="protein sequence ID" value="OCF51624.1"/>
    <property type="molecule type" value="Genomic_DNA"/>
</dbReference>
<dbReference type="SUPFAM" id="SSF54001">
    <property type="entry name" value="Cysteine proteinases"/>
    <property type="match status" value="1"/>
</dbReference>
<dbReference type="EMBL" id="CP144524">
    <property type="protein sequence ID" value="WWC70848.1"/>
    <property type="molecule type" value="Genomic_DNA"/>
</dbReference>
<reference evidence="5" key="4">
    <citation type="submission" date="2024-02" db="EMBL/GenBank/DDBJ databases">
        <title>Comparative genomics of Cryptococcus and Kwoniella reveals pathogenesis evolution and contrasting modes of karyotype evolution via chromosome fusion or intercentromeric recombination.</title>
        <authorList>
            <person name="Coelho M.A."/>
            <person name="David-Palma M."/>
            <person name="Shea T."/>
            <person name="Bowers K."/>
            <person name="McGinley-Smith S."/>
            <person name="Mohammad A.W."/>
            <person name="Gnirke A."/>
            <person name="Yurkov A.M."/>
            <person name="Nowrousian M."/>
            <person name="Sun S."/>
            <person name="Cuomo C.A."/>
            <person name="Heitman J."/>
        </authorList>
    </citation>
    <scope>NUCLEOTIDE SEQUENCE</scope>
    <source>
        <strain evidence="5">CBS 10737</strain>
    </source>
</reference>
<dbReference type="RefSeq" id="XP_019012843.1">
    <property type="nucleotide sequence ID" value="XM_019154103.1"/>
</dbReference>
<dbReference type="KEGG" id="kpin:30170708"/>
<name>A0A1B9I803_9TREE</name>
<dbReference type="GO" id="GO:0006508">
    <property type="term" value="P:proteolysis"/>
    <property type="evidence" value="ECO:0007669"/>
    <property type="project" value="InterPro"/>
</dbReference>
<dbReference type="OrthoDB" id="2565865at2759"/>
<dbReference type="AlphaFoldDB" id="A0A1B9I803"/>
<evidence type="ECO:0000313" key="6">
    <source>
        <dbReference type="Proteomes" id="UP000094020"/>
    </source>
</evidence>
<evidence type="ECO:0000256" key="1">
    <source>
        <dbReference type="PROSITE-ProRule" id="PRU00239"/>
    </source>
</evidence>
<comment type="caution">
    <text evidence="1">Lacks conserved residue(s) required for the propagation of feature annotation.</text>
</comment>
<sequence length="276" mass="31002">MTFFLLCLVPLLGLGFTIAPLSTASPVDLGVSATEQIVKRGDHPLWRPQPQYIDIKADKFEDDWLLAGAAALANTDYRKIQDLFSNVTDPKSNVDEVTVKIWNNGEWQKWNKGKEGNGPPSKEHKVVYTDITADYSGANQNWWIAALENAFIQEGGYNGITPNGFAKGDPHIALEMMTGSSAKLYNVNEMSRDTYEKDLWEALGKAQQQPICIKTNDKTDAIALEKKRWYAVLQVQGESHARQVYIWDFKTGLKVAIEYELLADDIGYYVHQEGPN</sequence>
<reference evidence="4" key="1">
    <citation type="submission" date="2013-07" db="EMBL/GenBank/DDBJ databases">
        <title>The Genome Sequence of Cryptococcus pinus CBS10737.</title>
        <authorList>
            <consortium name="The Broad Institute Genome Sequencing Platform"/>
            <person name="Cuomo C."/>
            <person name="Litvintseva A."/>
            <person name="Chen Y."/>
            <person name="Heitman J."/>
            <person name="Sun S."/>
            <person name="Springer D."/>
            <person name="Dromer F."/>
            <person name="Young S.K."/>
            <person name="Zeng Q."/>
            <person name="Gargeya S."/>
            <person name="Fitzgerald M."/>
            <person name="Abouelleil A."/>
            <person name="Alvarado L."/>
            <person name="Berlin A.M."/>
            <person name="Chapman S.B."/>
            <person name="Dewar J."/>
            <person name="Goldberg J."/>
            <person name="Griggs A."/>
            <person name="Gujja S."/>
            <person name="Hansen M."/>
            <person name="Howarth C."/>
            <person name="Imamovic A."/>
            <person name="Larimer J."/>
            <person name="McCowan C."/>
            <person name="Murphy C."/>
            <person name="Pearson M."/>
            <person name="Priest M."/>
            <person name="Roberts A."/>
            <person name="Saif S."/>
            <person name="Shea T."/>
            <person name="Sykes S."/>
            <person name="Wortman J."/>
            <person name="Nusbaum C."/>
            <person name="Birren B."/>
        </authorList>
    </citation>
    <scope>NUCLEOTIDE SEQUENCE [LARGE SCALE GENOMIC DNA]</scope>
    <source>
        <strain evidence="4">CBS 10737</strain>
    </source>
</reference>
<dbReference type="Proteomes" id="UP000094020">
    <property type="component" value="Chromosome 6"/>
</dbReference>
<feature type="signal peptide" evidence="2">
    <location>
        <begin position="1"/>
        <end position="24"/>
    </location>
</feature>
<dbReference type="InterPro" id="IPR038765">
    <property type="entry name" value="Papain-like_cys_pep_sf"/>
</dbReference>
<proteinExistence type="predicted"/>